<protein>
    <recommendedName>
        <fullName evidence="8">Probable thymidylate kinase</fullName>
        <ecNumber evidence="8">2.7.4.9</ecNumber>
    </recommendedName>
    <alternativeName>
        <fullName evidence="8">dTMP kinase</fullName>
    </alternativeName>
</protein>
<dbReference type="InterPro" id="IPR018095">
    <property type="entry name" value="Thymidylate_kin_CS"/>
</dbReference>
<comment type="caution">
    <text evidence="10">The sequence shown here is derived from an EMBL/GenBank/DDBJ whole genome shotgun (WGS) entry which is preliminary data.</text>
</comment>
<dbReference type="GO" id="GO:0006227">
    <property type="term" value="P:dUDP biosynthetic process"/>
    <property type="evidence" value="ECO:0007669"/>
    <property type="project" value="TreeGrafter"/>
</dbReference>
<dbReference type="EC" id="2.7.4.9" evidence="8"/>
<dbReference type="GO" id="GO:0005737">
    <property type="term" value="C:cytoplasm"/>
    <property type="evidence" value="ECO:0007669"/>
    <property type="project" value="TreeGrafter"/>
</dbReference>
<dbReference type="Proteomes" id="UP000605805">
    <property type="component" value="Unassembled WGS sequence"/>
</dbReference>
<dbReference type="InterPro" id="IPR039430">
    <property type="entry name" value="Thymidylate_kin-like_dom"/>
</dbReference>
<evidence type="ECO:0000256" key="7">
    <source>
        <dbReference type="ARBA" id="ARBA00048743"/>
    </source>
</evidence>
<feature type="binding site" evidence="8">
    <location>
        <begin position="11"/>
        <end position="18"/>
    </location>
    <ligand>
        <name>ATP</name>
        <dbReference type="ChEBI" id="CHEBI:30616"/>
    </ligand>
</feature>
<evidence type="ECO:0000313" key="11">
    <source>
        <dbReference type="Proteomes" id="UP000605805"/>
    </source>
</evidence>
<keyword evidence="3 8" id="KW-0545">Nucleotide biosynthesis</keyword>
<evidence type="ECO:0000256" key="8">
    <source>
        <dbReference type="HAMAP-Rule" id="MF_00165"/>
    </source>
</evidence>
<sequence>MARGALIVIEGIDGSGKTTVANAVVRALNSFGYRAVYTREPTSSKFFEAFEEYIEEFGYDPLVEVLAMAIDRAYHVTRIIAPLLERGFIVVTDRYIYSSIAYQSVVGASIDWIKAVNSFAPMPDVAIYLDVPLDVALNRIRNRSSRRLRHFEFVERLSKVIEVYRKLVAEGLMIAVDATNSIEIVTQRCLDIVLRAVEGR</sequence>
<dbReference type="InterPro" id="IPR018094">
    <property type="entry name" value="Thymidylate_kinase"/>
</dbReference>
<keyword evidence="6 8" id="KW-0067">ATP-binding</keyword>
<dbReference type="Pfam" id="PF02223">
    <property type="entry name" value="Thymidylate_kin"/>
    <property type="match status" value="1"/>
</dbReference>
<dbReference type="Gene3D" id="3.40.50.300">
    <property type="entry name" value="P-loop containing nucleotide triphosphate hydrolases"/>
    <property type="match status" value="1"/>
</dbReference>
<evidence type="ECO:0000313" key="10">
    <source>
        <dbReference type="EMBL" id="HIP57261.1"/>
    </source>
</evidence>
<dbReference type="CDD" id="cd01672">
    <property type="entry name" value="TMPK"/>
    <property type="match status" value="1"/>
</dbReference>
<dbReference type="SUPFAM" id="SSF52540">
    <property type="entry name" value="P-loop containing nucleoside triphosphate hydrolases"/>
    <property type="match status" value="1"/>
</dbReference>
<evidence type="ECO:0000256" key="5">
    <source>
        <dbReference type="ARBA" id="ARBA00022777"/>
    </source>
</evidence>
<evidence type="ECO:0000256" key="1">
    <source>
        <dbReference type="ARBA" id="ARBA00009776"/>
    </source>
</evidence>
<evidence type="ECO:0000256" key="6">
    <source>
        <dbReference type="ARBA" id="ARBA00022840"/>
    </source>
</evidence>
<keyword evidence="5 8" id="KW-0418">Kinase</keyword>
<dbReference type="HAMAP" id="MF_00165">
    <property type="entry name" value="Thymidylate_kinase"/>
    <property type="match status" value="1"/>
</dbReference>
<dbReference type="GO" id="GO:0005524">
    <property type="term" value="F:ATP binding"/>
    <property type="evidence" value="ECO:0007669"/>
    <property type="project" value="UniProtKB-UniRule"/>
</dbReference>
<dbReference type="PANTHER" id="PTHR10344">
    <property type="entry name" value="THYMIDYLATE KINASE"/>
    <property type="match status" value="1"/>
</dbReference>
<dbReference type="GO" id="GO:0006233">
    <property type="term" value="P:dTDP biosynthetic process"/>
    <property type="evidence" value="ECO:0007669"/>
    <property type="project" value="InterPro"/>
</dbReference>
<dbReference type="PROSITE" id="PS01331">
    <property type="entry name" value="THYMIDYLATE_KINASE"/>
    <property type="match status" value="1"/>
</dbReference>
<feature type="domain" description="Thymidylate kinase-like" evidence="9">
    <location>
        <begin position="9"/>
        <end position="187"/>
    </location>
</feature>
<evidence type="ECO:0000256" key="3">
    <source>
        <dbReference type="ARBA" id="ARBA00022727"/>
    </source>
</evidence>
<dbReference type="NCBIfam" id="TIGR00041">
    <property type="entry name" value="DTMP_kinase"/>
    <property type="match status" value="1"/>
</dbReference>
<dbReference type="EMBL" id="DQTV01000076">
    <property type="protein sequence ID" value="HIP57261.1"/>
    <property type="molecule type" value="Genomic_DNA"/>
</dbReference>
<evidence type="ECO:0000256" key="2">
    <source>
        <dbReference type="ARBA" id="ARBA00022679"/>
    </source>
</evidence>
<dbReference type="GO" id="GO:0004798">
    <property type="term" value="F:dTMP kinase activity"/>
    <property type="evidence" value="ECO:0007669"/>
    <property type="project" value="UniProtKB-UniRule"/>
</dbReference>
<comment type="catalytic activity">
    <reaction evidence="7 8">
        <text>dTMP + ATP = dTDP + ADP</text>
        <dbReference type="Rhea" id="RHEA:13517"/>
        <dbReference type="ChEBI" id="CHEBI:30616"/>
        <dbReference type="ChEBI" id="CHEBI:58369"/>
        <dbReference type="ChEBI" id="CHEBI:63528"/>
        <dbReference type="ChEBI" id="CHEBI:456216"/>
        <dbReference type="EC" id="2.7.4.9"/>
    </reaction>
</comment>
<dbReference type="AlphaFoldDB" id="A0A832YZU0"/>
<gene>
    <name evidence="8" type="primary">tmk</name>
    <name evidence="10" type="ORF">EYH02_04245</name>
</gene>
<accession>A0A832YZU0</accession>
<proteinExistence type="inferred from homology"/>
<keyword evidence="2 8" id="KW-0808">Transferase</keyword>
<comment type="similarity">
    <text evidence="1 8">Belongs to the thymidylate kinase family.</text>
</comment>
<organism evidence="10 11">
    <name type="scientific">Ignisphaera aggregans</name>
    <dbReference type="NCBI Taxonomy" id="334771"/>
    <lineage>
        <taxon>Archaea</taxon>
        <taxon>Thermoproteota</taxon>
        <taxon>Thermoprotei</taxon>
        <taxon>Desulfurococcales</taxon>
        <taxon>Desulfurococcaceae</taxon>
        <taxon>Ignisphaera</taxon>
    </lineage>
</organism>
<evidence type="ECO:0000259" key="9">
    <source>
        <dbReference type="Pfam" id="PF02223"/>
    </source>
</evidence>
<name>A0A832YZU0_9CREN</name>
<reference evidence="10" key="1">
    <citation type="journal article" date="2020" name="ISME J.">
        <title>Gammaproteobacteria mediating utilization of methyl-, sulfur- and petroleum organic compounds in deep ocean hydrothermal plumes.</title>
        <authorList>
            <person name="Zhou Z."/>
            <person name="Liu Y."/>
            <person name="Pan J."/>
            <person name="Cron B.R."/>
            <person name="Toner B.M."/>
            <person name="Anantharaman K."/>
            <person name="Breier J.A."/>
            <person name="Dick G.J."/>
            <person name="Li M."/>
        </authorList>
    </citation>
    <scope>NUCLEOTIDE SEQUENCE</scope>
    <source>
        <strain evidence="10">SZUA-1435</strain>
    </source>
</reference>
<evidence type="ECO:0000256" key="4">
    <source>
        <dbReference type="ARBA" id="ARBA00022741"/>
    </source>
</evidence>
<dbReference type="PANTHER" id="PTHR10344:SF4">
    <property type="entry name" value="UMP-CMP KINASE 2, MITOCHONDRIAL"/>
    <property type="match status" value="1"/>
</dbReference>
<dbReference type="InterPro" id="IPR027417">
    <property type="entry name" value="P-loop_NTPase"/>
</dbReference>
<keyword evidence="4 8" id="KW-0547">Nucleotide-binding</keyword>
<dbReference type="GO" id="GO:0006235">
    <property type="term" value="P:dTTP biosynthetic process"/>
    <property type="evidence" value="ECO:0007669"/>
    <property type="project" value="UniProtKB-UniRule"/>
</dbReference>